<dbReference type="Gene3D" id="3.40.50.720">
    <property type="entry name" value="NAD(P)-binding Rossmann-like Domain"/>
    <property type="match status" value="1"/>
</dbReference>
<gene>
    <name evidence="2" type="ORF">LZC95_03195</name>
</gene>
<protein>
    <submittedName>
        <fullName evidence="2">SDR family oxidoreductase</fullName>
    </submittedName>
</protein>
<evidence type="ECO:0000259" key="1">
    <source>
        <dbReference type="Pfam" id="PF07993"/>
    </source>
</evidence>
<accession>A0ABZ2KE51</accession>
<name>A0ABZ2KE51_9BACT</name>
<dbReference type="Proteomes" id="UP001379533">
    <property type="component" value="Chromosome"/>
</dbReference>
<proteinExistence type="predicted"/>
<dbReference type="SUPFAM" id="SSF51735">
    <property type="entry name" value="NAD(P)-binding Rossmann-fold domains"/>
    <property type="match status" value="1"/>
</dbReference>
<dbReference type="Pfam" id="PF07993">
    <property type="entry name" value="NAD_binding_4"/>
    <property type="match status" value="1"/>
</dbReference>
<dbReference type="InterPro" id="IPR051783">
    <property type="entry name" value="NAD(P)-dependent_oxidoreduct"/>
</dbReference>
<dbReference type="EMBL" id="CP089982">
    <property type="protein sequence ID" value="WXA95845.1"/>
    <property type="molecule type" value="Genomic_DNA"/>
</dbReference>
<organism evidence="2 3">
    <name type="scientific">Pendulispora brunnea</name>
    <dbReference type="NCBI Taxonomy" id="2905690"/>
    <lineage>
        <taxon>Bacteria</taxon>
        <taxon>Pseudomonadati</taxon>
        <taxon>Myxococcota</taxon>
        <taxon>Myxococcia</taxon>
        <taxon>Myxococcales</taxon>
        <taxon>Sorangiineae</taxon>
        <taxon>Pendulisporaceae</taxon>
        <taxon>Pendulispora</taxon>
    </lineage>
</organism>
<evidence type="ECO:0000313" key="3">
    <source>
        <dbReference type="Proteomes" id="UP001379533"/>
    </source>
</evidence>
<sequence>MKNAGIEVMVTGGTGLVGRWLLAALTARGRRVAAVMRRADARAEELAAFVRKIGGKPGNLVFVEGDVEAPSLGLDEGFEDVRDVFHVAGRYAFGMKTDEARRANVEGSLHAAEWALARRALRRFVFVGGYRMTRPVPGLSRDVYPLRPAEQTRLYQRHGAYEASKHESYLTLQHFAKTRGLPWTSVHPSSVIGDSRTGETTQVLGLGETIERLWRRKLPALVGTSRTFVPVVTVDYLAAFLATVPERAETLGQELCVLDPATPPLPDLIRAAAAHLGVTSPRLLLCAGFVRALPKALTGVEPETLTFLSEDRYDTATAEAHAAAMGLEHPPILESVMRWCDYLVATRFQG</sequence>
<dbReference type="RefSeq" id="WP_394846455.1">
    <property type="nucleotide sequence ID" value="NZ_CP089982.1"/>
</dbReference>
<reference evidence="2 3" key="1">
    <citation type="submission" date="2021-12" db="EMBL/GenBank/DDBJ databases">
        <title>Discovery of the Pendulisporaceae a myxobacterial family with distinct sporulation behavior and unique specialized metabolism.</title>
        <authorList>
            <person name="Garcia R."/>
            <person name="Popoff A."/>
            <person name="Bader C.D."/>
            <person name="Loehr J."/>
            <person name="Walesch S."/>
            <person name="Walt C."/>
            <person name="Boldt J."/>
            <person name="Bunk B."/>
            <person name="Haeckl F.J.F.P.J."/>
            <person name="Gunesch A.P."/>
            <person name="Birkelbach J."/>
            <person name="Nuebel U."/>
            <person name="Pietschmann T."/>
            <person name="Bach T."/>
            <person name="Mueller R."/>
        </authorList>
    </citation>
    <scope>NUCLEOTIDE SEQUENCE [LARGE SCALE GENOMIC DNA]</scope>
    <source>
        <strain evidence="2 3">MSr12523</strain>
    </source>
</reference>
<feature type="domain" description="Thioester reductase (TE)" evidence="1">
    <location>
        <begin position="10"/>
        <end position="239"/>
    </location>
</feature>
<dbReference type="PANTHER" id="PTHR48079:SF6">
    <property type="entry name" value="NAD(P)-BINDING DOMAIN-CONTAINING PROTEIN-RELATED"/>
    <property type="match status" value="1"/>
</dbReference>
<dbReference type="InterPro" id="IPR013120">
    <property type="entry name" value="FAR_NAD-bd"/>
</dbReference>
<keyword evidence="3" id="KW-1185">Reference proteome</keyword>
<dbReference type="InterPro" id="IPR036291">
    <property type="entry name" value="NAD(P)-bd_dom_sf"/>
</dbReference>
<dbReference type="PANTHER" id="PTHR48079">
    <property type="entry name" value="PROTEIN YEEZ"/>
    <property type="match status" value="1"/>
</dbReference>
<evidence type="ECO:0000313" key="2">
    <source>
        <dbReference type="EMBL" id="WXA95845.1"/>
    </source>
</evidence>